<dbReference type="Proteomes" id="UP000765509">
    <property type="component" value="Unassembled WGS sequence"/>
</dbReference>
<protein>
    <submittedName>
        <fullName evidence="1">Uncharacterized protein</fullName>
    </submittedName>
</protein>
<keyword evidence="2" id="KW-1185">Reference proteome</keyword>
<comment type="caution">
    <text evidence="1">The sequence shown here is derived from an EMBL/GenBank/DDBJ whole genome shotgun (WGS) entry which is preliminary data.</text>
</comment>
<gene>
    <name evidence="1" type="ORF">O181_018216</name>
</gene>
<evidence type="ECO:0000313" key="1">
    <source>
        <dbReference type="EMBL" id="MBW0478501.1"/>
    </source>
</evidence>
<sequence>MFNNPKIFTKISKLTQTVELANRSTILSAGNRTVRIKPSHCFLDLSDCLLVENLLYNLISLGQILKPNYKLLSYENKDLQVCDQNKNLIVKRSFKCGNFKVNIKNELSLTTVSCPKNPLTPHQAARHPSPEYLNKMFPKIQCPKHLMQLFQLLQNNQIPVQGILSSTSTKTSFPTYGPIWTC</sequence>
<evidence type="ECO:0000313" key="2">
    <source>
        <dbReference type="Proteomes" id="UP000765509"/>
    </source>
</evidence>
<dbReference type="AlphaFoldDB" id="A0A9Q3C4V6"/>
<proteinExistence type="predicted"/>
<accession>A0A9Q3C4V6</accession>
<reference evidence="1" key="1">
    <citation type="submission" date="2021-03" db="EMBL/GenBank/DDBJ databases">
        <title>Draft genome sequence of rust myrtle Austropuccinia psidii MF-1, a brazilian biotype.</title>
        <authorList>
            <person name="Quecine M.C."/>
            <person name="Pachon D.M.R."/>
            <person name="Bonatelli M.L."/>
            <person name="Correr F.H."/>
            <person name="Franceschini L.M."/>
            <person name="Leite T.F."/>
            <person name="Margarido G.R.A."/>
            <person name="Almeida C.A."/>
            <person name="Ferrarezi J.A."/>
            <person name="Labate C.A."/>
        </authorList>
    </citation>
    <scope>NUCLEOTIDE SEQUENCE</scope>
    <source>
        <strain evidence="1">MF-1</strain>
    </source>
</reference>
<dbReference type="OrthoDB" id="7691805at2759"/>
<organism evidence="1 2">
    <name type="scientific">Austropuccinia psidii MF-1</name>
    <dbReference type="NCBI Taxonomy" id="1389203"/>
    <lineage>
        <taxon>Eukaryota</taxon>
        <taxon>Fungi</taxon>
        <taxon>Dikarya</taxon>
        <taxon>Basidiomycota</taxon>
        <taxon>Pucciniomycotina</taxon>
        <taxon>Pucciniomycetes</taxon>
        <taxon>Pucciniales</taxon>
        <taxon>Sphaerophragmiaceae</taxon>
        <taxon>Austropuccinia</taxon>
    </lineage>
</organism>
<name>A0A9Q3C4V6_9BASI</name>
<dbReference type="EMBL" id="AVOT02005213">
    <property type="protein sequence ID" value="MBW0478501.1"/>
    <property type="molecule type" value="Genomic_DNA"/>
</dbReference>